<comment type="subcellular location">
    <subcellularLocation>
        <location evidence="1">Periplasm</location>
    </subcellularLocation>
</comment>
<dbReference type="Proteomes" id="UP001318321">
    <property type="component" value="Unassembled WGS sequence"/>
</dbReference>
<name>A0ABX0PKY6_9GAMM</name>
<evidence type="ECO:0000256" key="2">
    <source>
        <dbReference type="ARBA" id="ARBA00008520"/>
    </source>
</evidence>
<evidence type="ECO:0000313" key="8">
    <source>
        <dbReference type="EMBL" id="NIC03825.1"/>
    </source>
</evidence>
<feature type="chain" id="PRO_5047229366" description="Probable sugar-binding periplasmic protein" evidence="7">
    <location>
        <begin position="20"/>
        <end position="415"/>
    </location>
</feature>
<accession>A0ABX0PKY6</accession>
<dbReference type="InterPro" id="IPR006059">
    <property type="entry name" value="SBP"/>
</dbReference>
<keyword evidence="9" id="KW-1185">Reference proteome</keyword>
<reference evidence="8 9" key="1">
    <citation type="submission" date="2020-03" db="EMBL/GenBank/DDBJ databases">
        <title>Identification of Halomonas strains.</title>
        <authorList>
            <person name="Xiao Z."/>
            <person name="Dong F."/>
            <person name="Wang Z."/>
            <person name="Zhao J.-Y."/>
        </authorList>
    </citation>
    <scope>NUCLEOTIDE SEQUENCE [LARGE SCALE GENOMIC DNA]</scope>
    <source>
        <strain evidence="8 9">DX6</strain>
    </source>
</reference>
<organism evidence="8 9">
    <name type="scientific">Billgrantia bachuensis</name>
    <dbReference type="NCBI Taxonomy" id="2717286"/>
    <lineage>
        <taxon>Bacteria</taxon>
        <taxon>Pseudomonadati</taxon>
        <taxon>Pseudomonadota</taxon>
        <taxon>Gammaproteobacteria</taxon>
        <taxon>Oceanospirillales</taxon>
        <taxon>Halomonadaceae</taxon>
        <taxon>Billgrantia</taxon>
    </lineage>
</organism>
<proteinExistence type="inferred from homology"/>
<dbReference type="SUPFAM" id="SSF53850">
    <property type="entry name" value="Periplasmic binding protein-like II"/>
    <property type="match status" value="1"/>
</dbReference>
<dbReference type="EMBL" id="JAAQTO010000001">
    <property type="protein sequence ID" value="NIC03825.1"/>
    <property type="molecule type" value="Genomic_DNA"/>
</dbReference>
<evidence type="ECO:0000256" key="1">
    <source>
        <dbReference type="ARBA" id="ARBA00004418"/>
    </source>
</evidence>
<comment type="similarity">
    <text evidence="2">Belongs to the bacterial solute-binding protein 1 family.</text>
</comment>
<evidence type="ECO:0000313" key="9">
    <source>
        <dbReference type="Proteomes" id="UP001318321"/>
    </source>
</evidence>
<evidence type="ECO:0000256" key="7">
    <source>
        <dbReference type="SAM" id="SignalP"/>
    </source>
</evidence>
<dbReference type="Gene3D" id="3.40.190.10">
    <property type="entry name" value="Periplasmic binding protein-like II"/>
    <property type="match status" value="2"/>
</dbReference>
<feature type="signal peptide" evidence="7">
    <location>
        <begin position="1"/>
        <end position="19"/>
    </location>
</feature>
<comment type="caution">
    <text evidence="8">The sequence shown here is derived from an EMBL/GenBank/DDBJ whole genome shotgun (WGS) entry which is preliminary data.</text>
</comment>
<protein>
    <recommendedName>
        <fullName evidence="6">Probable sugar-binding periplasmic protein</fullName>
    </recommendedName>
</protein>
<dbReference type="PANTHER" id="PTHR43649:SF28">
    <property type="entry name" value="BINDING PROTEIN COMPONENT OF ABC SUGAR TRANSPORTER-RELATED"/>
    <property type="match status" value="1"/>
</dbReference>
<evidence type="ECO:0000256" key="5">
    <source>
        <dbReference type="ARBA" id="ARBA00049629"/>
    </source>
</evidence>
<dbReference type="InterPro" id="IPR050490">
    <property type="entry name" value="Bact_solute-bd_prot1"/>
</dbReference>
<keyword evidence="3" id="KW-0813">Transport</keyword>
<evidence type="ECO:0000256" key="6">
    <source>
        <dbReference type="ARBA" id="ARBA00049753"/>
    </source>
</evidence>
<keyword evidence="4 7" id="KW-0732">Signal</keyword>
<dbReference type="PANTHER" id="PTHR43649">
    <property type="entry name" value="ARABINOSE-BINDING PROTEIN-RELATED"/>
    <property type="match status" value="1"/>
</dbReference>
<gene>
    <name evidence="8" type="ORF">HBJ55_00060</name>
</gene>
<evidence type="ECO:0000256" key="3">
    <source>
        <dbReference type="ARBA" id="ARBA00022448"/>
    </source>
</evidence>
<evidence type="ECO:0000256" key="4">
    <source>
        <dbReference type="ARBA" id="ARBA00022729"/>
    </source>
</evidence>
<sequence length="415" mass="46004">MRALFIGFYLAAAVTATNAQEAPLTADIQIDVVHYWISESESAALDVYRNAWNSAGNHWTDLPAENEAALKRVVSERIANGYPPTVTQWNLDARATELPDFGVVQDIEALAQRDGWRNVLPSFVIDLISHQDRVYFAPSNIHLENWLWTSQKVFDELSLAPPETWEEIFAAAERIEAAGYPAIVIGSAPWEVALIFHNIMFSTLGAEGYASVFQGDTQAVLDSRMLEALDLLRRVSRFVEPSAARAGRTWADATRRIGRGEAGMQLMGDWAKGELASLGYMADRDFGCVFTPGTAVTHFMAIDGFAFPLTTRDGVPDAQRTFARMVLDPDNQLAFSRRKGSLPVRADIDPTELDRCSQLGLQRIRDESHHDGVQSRALPSHVMAAWIGTLAEFFEDDTISSRTAQQRLSQIVSEG</sequence>
<dbReference type="Pfam" id="PF01547">
    <property type="entry name" value="SBP_bac_1"/>
    <property type="match status" value="1"/>
</dbReference>
<comment type="function">
    <text evidence="5">Part of a binding-protein-dependent transport system for a sugar.</text>
</comment>